<gene>
    <name evidence="2" type="ORF">BN948_01907</name>
</gene>
<keyword evidence="1" id="KW-0472">Membrane</keyword>
<dbReference type="Proteomes" id="UP000028878">
    <property type="component" value="Unassembled WGS sequence"/>
</dbReference>
<proteinExistence type="predicted"/>
<name>A0A1L1PQ81_HYDIT</name>
<accession>A0A1L1PQ81</accession>
<reference evidence="3" key="2">
    <citation type="submission" date="2014-11" db="EMBL/GenBank/DDBJ databases">
        <title>Draft genome sequence of Hydrogenophaga intermedia S1.</title>
        <authorList>
            <person name="Gan H.M."/>
            <person name="Chew T.H."/>
            <person name="Stolz A."/>
        </authorList>
    </citation>
    <scope>NUCLEOTIDE SEQUENCE [LARGE SCALE GENOMIC DNA]</scope>
    <source>
        <strain evidence="3">S1</strain>
    </source>
</reference>
<reference evidence="3" key="1">
    <citation type="submission" date="2014-02" db="EMBL/GenBank/DDBJ databases">
        <authorList>
            <person name="Gan H."/>
        </authorList>
    </citation>
    <scope>NUCLEOTIDE SEQUENCE [LARGE SCALE GENOMIC DNA]</scope>
    <source>
        <strain evidence="3">S1</strain>
    </source>
</reference>
<dbReference type="AlphaFoldDB" id="A0A1L1PQ81"/>
<evidence type="ECO:0000313" key="2">
    <source>
        <dbReference type="EMBL" id="CDN87485.1"/>
    </source>
</evidence>
<protein>
    <submittedName>
        <fullName evidence="2">Uncharacterized protein</fullName>
    </submittedName>
</protein>
<keyword evidence="1" id="KW-0812">Transmembrane</keyword>
<sequence>MVRVSPVYIVGAGAVLLALVWAMTREGGARGVGASLGEAAVDFIDGTASGAVVGIGELVGIPATNKTQCQLDREAGNTWAASFSCPAKDFLNYLWS</sequence>
<feature type="transmembrane region" description="Helical" evidence="1">
    <location>
        <begin position="6"/>
        <end position="24"/>
    </location>
</feature>
<dbReference type="EMBL" id="CCAE010000011">
    <property type="protein sequence ID" value="CDN87485.1"/>
    <property type="molecule type" value="Genomic_DNA"/>
</dbReference>
<keyword evidence="1" id="KW-1133">Transmembrane helix</keyword>
<evidence type="ECO:0000256" key="1">
    <source>
        <dbReference type="SAM" id="Phobius"/>
    </source>
</evidence>
<keyword evidence="3" id="KW-1185">Reference proteome</keyword>
<organism evidence="2 3">
    <name type="scientific">Hydrogenophaga intermedia</name>
    <dbReference type="NCBI Taxonomy" id="65786"/>
    <lineage>
        <taxon>Bacteria</taxon>
        <taxon>Pseudomonadati</taxon>
        <taxon>Pseudomonadota</taxon>
        <taxon>Betaproteobacteria</taxon>
        <taxon>Burkholderiales</taxon>
        <taxon>Comamonadaceae</taxon>
        <taxon>Hydrogenophaga</taxon>
    </lineage>
</organism>
<evidence type="ECO:0000313" key="3">
    <source>
        <dbReference type="Proteomes" id="UP000028878"/>
    </source>
</evidence>